<proteinExistence type="predicted"/>
<dbReference type="EMBL" id="JAGFBS010000013">
    <property type="protein sequence ID" value="KAG6375753.1"/>
    <property type="molecule type" value="Genomic_DNA"/>
</dbReference>
<keyword evidence="3" id="KW-1185">Reference proteome</keyword>
<dbReference type="InterPro" id="IPR024983">
    <property type="entry name" value="CHAT_dom"/>
</dbReference>
<dbReference type="AlphaFoldDB" id="A0A8I3AA02"/>
<feature type="domain" description="CHAT" evidence="1">
    <location>
        <begin position="143"/>
        <end position="235"/>
    </location>
</feature>
<evidence type="ECO:0000313" key="3">
    <source>
        <dbReference type="Proteomes" id="UP000683000"/>
    </source>
</evidence>
<dbReference type="Proteomes" id="UP000683000">
    <property type="component" value="Unassembled WGS sequence"/>
</dbReference>
<dbReference type="OrthoDB" id="2672673at2759"/>
<protein>
    <recommendedName>
        <fullName evidence="1">CHAT domain-containing protein</fullName>
    </recommendedName>
</protein>
<evidence type="ECO:0000259" key="1">
    <source>
        <dbReference type="Pfam" id="PF12770"/>
    </source>
</evidence>
<organism evidence="2 3">
    <name type="scientific">Boletus reticuloceps</name>
    <dbReference type="NCBI Taxonomy" id="495285"/>
    <lineage>
        <taxon>Eukaryota</taxon>
        <taxon>Fungi</taxon>
        <taxon>Dikarya</taxon>
        <taxon>Basidiomycota</taxon>
        <taxon>Agaricomycotina</taxon>
        <taxon>Agaricomycetes</taxon>
        <taxon>Agaricomycetidae</taxon>
        <taxon>Boletales</taxon>
        <taxon>Boletineae</taxon>
        <taxon>Boletaceae</taxon>
        <taxon>Boletoideae</taxon>
        <taxon>Boletus</taxon>
    </lineage>
</organism>
<accession>A0A8I3AA02</accession>
<evidence type="ECO:0000313" key="2">
    <source>
        <dbReference type="EMBL" id="KAG6375753.1"/>
    </source>
</evidence>
<reference evidence="2" key="1">
    <citation type="submission" date="2021-03" db="EMBL/GenBank/DDBJ databases">
        <title>Evolutionary innovations through gain and loss of genes in the ectomycorrhizal Boletales.</title>
        <authorList>
            <person name="Wu G."/>
            <person name="Miyauchi S."/>
            <person name="Morin E."/>
            <person name="Yang Z.-L."/>
            <person name="Xu J."/>
            <person name="Martin F.M."/>
        </authorList>
    </citation>
    <scope>NUCLEOTIDE SEQUENCE</scope>
    <source>
        <strain evidence="2">BR01</strain>
    </source>
</reference>
<name>A0A8I3AA02_9AGAM</name>
<dbReference type="Pfam" id="PF12770">
    <property type="entry name" value="CHAT"/>
    <property type="match status" value="1"/>
</dbReference>
<gene>
    <name evidence="2" type="ORF">JVT61DRAFT_2602</name>
</gene>
<comment type="caution">
    <text evidence="2">The sequence shown here is derived from an EMBL/GenBank/DDBJ whole genome shotgun (WGS) entry which is preliminary data.</text>
</comment>
<sequence length="328" mass="36113">MDRVFHVPLPNPTVKRSGNLQHTLKTPSWSFSCHTRRRNGGASGNTARHQLGVVPVYLVERCRQISPGHPGFLGTCRHLDSHPVAQTPLRTDSRRSIAHFLVSGWAICISPHPCGRSLWNPAFGTWQRSDDFSTLSIVQVTTSPESDSNGNPCLHAVGQPHSDGQSPLPGVKIELKHIEAVIQTRHQHHAPLESSLGTVEEVLDPVNKADWVHFACHGIQDADNPTESRLCLAARCRLKLSDIIASSRPRGGPAFFVCVQTATGGDKDLSDAAIHNAAGMLLAEDRGVGGTMWSSSDWLPPRVANLDVYEHLFRSDTRPDYRSRYMRD</sequence>